<name>A0A4U6BNC5_9BRAD</name>
<dbReference type="OrthoDB" id="7973057at2"/>
<feature type="chain" id="PRO_5020547229" evidence="4">
    <location>
        <begin position="24"/>
        <end position="401"/>
    </location>
</feature>
<dbReference type="PANTHER" id="PTHR30483:SF6">
    <property type="entry name" value="PERIPLASMIC BINDING PROTEIN OF ABC TRANSPORTER FOR NATURAL AMINO ACIDS"/>
    <property type="match status" value="1"/>
</dbReference>
<comment type="similarity">
    <text evidence="1">Belongs to the leucine-binding protein family.</text>
</comment>
<evidence type="ECO:0000256" key="1">
    <source>
        <dbReference type="ARBA" id="ARBA00010062"/>
    </source>
</evidence>
<evidence type="ECO:0000259" key="5">
    <source>
        <dbReference type="Pfam" id="PF13458"/>
    </source>
</evidence>
<dbReference type="Pfam" id="PF13458">
    <property type="entry name" value="Peripla_BP_6"/>
    <property type="match status" value="1"/>
</dbReference>
<gene>
    <name evidence="6" type="ORF">YH63_003030</name>
</gene>
<keyword evidence="2 4" id="KW-0732">Signal</keyword>
<dbReference type="PANTHER" id="PTHR30483">
    <property type="entry name" value="LEUCINE-SPECIFIC-BINDING PROTEIN"/>
    <property type="match status" value="1"/>
</dbReference>
<dbReference type="GO" id="GO:0006865">
    <property type="term" value="P:amino acid transport"/>
    <property type="evidence" value="ECO:0007669"/>
    <property type="project" value="UniProtKB-KW"/>
</dbReference>
<evidence type="ECO:0000256" key="4">
    <source>
        <dbReference type="SAM" id="SignalP"/>
    </source>
</evidence>
<reference evidence="6" key="1">
    <citation type="submission" date="2019-04" db="EMBL/GenBank/DDBJ databases">
        <title>Whole genome sequencing of cave bacteria.</title>
        <authorList>
            <person name="Gan H.M."/>
            <person name="Barton H."/>
            <person name="Savka M.A."/>
        </authorList>
    </citation>
    <scope>NUCLEOTIDE SEQUENCE [LARGE SCALE GENOMIC DNA]</scope>
    <source>
        <strain evidence="6">LC387</strain>
    </source>
</reference>
<dbReference type="InterPro" id="IPR028081">
    <property type="entry name" value="Leu-bd"/>
</dbReference>
<evidence type="ECO:0000313" key="7">
    <source>
        <dbReference type="Proteomes" id="UP000034832"/>
    </source>
</evidence>
<dbReference type="Gene3D" id="3.40.50.2300">
    <property type="match status" value="2"/>
</dbReference>
<keyword evidence="3" id="KW-0029">Amino-acid transport</keyword>
<dbReference type="SUPFAM" id="SSF53822">
    <property type="entry name" value="Periplasmic binding protein-like I"/>
    <property type="match status" value="1"/>
</dbReference>
<keyword evidence="7" id="KW-1185">Reference proteome</keyword>
<dbReference type="CDD" id="cd06327">
    <property type="entry name" value="PBP1_SBP-like"/>
    <property type="match status" value="1"/>
</dbReference>
<keyword evidence="3" id="KW-0813">Transport</keyword>
<evidence type="ECO:0000256" key="3">
    <source>
        <dbReference type="ARBA" id="ARBA00022970"/>
    </source>
</evidence>
<protein>
    <submittedName>
        <fullName evidence="6">ABC transporter substrate-binding protein</fullName>
    </submittedName>
</protein>
<comment type="caution">
    <text evidence="6">The sequence shown here is derived from an EMBL/GenBank/DDBJ whole genome shotgun (WGS) entry which is preliminary data.</text>
</comment>
<evidence type="ECO:0000256" key="2">
    <source>
        <dbReference type="ARBA" id="ARBA00022729"/>
    </source>
</evidence>
<dbReference type="EMBL" id="LBIA02000001">
    <property type="protein sequence ID" value="TKT70468.1"/>
    <property type="molecule type" value="Genomic_DNA"/>
</dbReference>
<evidence type="ECO:0000313" key="6">
    <source>
        <dbReference type="EMBL" id="TKT70468.1"/>
    </source>
</evidence>
<dbReference type="RefSeq" id="WP_046828875.1">
    <property type="nucleotide sequence ID" value="NZ_LBIA02000001.1"/>
</dbReference>
<dbReference type="STRING" id="211460.YH63_15855"/>
<sequence>MNKRLMGTAVAICSSLFLQGAVAGEGKIKIGVLTDLSGPAADIGKGSVASAQIAVEEFGGKLLGKSVEVIFGDTGNKADIAAGVARQWIDVDKVDVLVDLGLTNTALAVLPIAADKNKIAIAVAPAGTAITNEACTPTSIHWMYDTYALAAGTSKVLIDKGLKDWYFVTTDYSFGHALEKDASEFINGNGGKMLGSVRHPFNVSDMSSFMLTAQASKAQVIALANSNNDTVNAIKAARDYGITPKQYIAPLVVYLSTVHGMGLDLAQGLYLTEGFYWDQDERARAFAQKFKVKTNAMPGSLPAGTYSAVLNYLKAVQAAGSDDTAAVLKQLRSAKIDDPVIRNGRIREDGRLVHDMYVFQVKAPAESKAPYDYYKTIGIVKGDDAFQPISKSRCPLLKKPG</sequence>
<dbReference type="AlphaFoldDB" id="A0A4U6BNC5"/>
<proteinExistence type="inferred from homology"/>
<feature type="signal peptide" evidence="4">
    <location>
        <begin position="1"/>
        <end position="23"/>
    </location>
</feature>
<feature type="domain" description="Leucine-binding protein" evidence="5">
    <location>
        <begin position="27"/>
        <end position="362"/>
    </location>
</feature>
<dbReference type="Proteomes" id="UP000034832">
    <property type="component" value="Unassembled WGS sequence"/>
</dbReference>
<organism evidence="6 7">
    <name type="scientific">Afipia massiliensis</name>
    <dbReference type="NCBI Taxonomy" id="211460"/>
    <lineage>
        <taxon>Bacteria</taxon>
        <taxon>Pseudomonadati</taxon>
        <taxon>Pseudomonadota</taxon>
        <taxon>Alphaproteobacteria</taxon>
        <taxon>Hyphomicrobiales</taxon>
        <taxon>Nitrobacteraceae</taxon>
        <taxon>Afipia</taxon>
    </lineage>
</organism>
<dbReference type="InterPro" id="IPR028082">
    <property type="entry name" value="Peripla_BP_I"/>
</dbReference>
<dbReference type="InterPro" id="IPR051010">
    <property type="entry name" value="BCAA_transport"/>
</dbReference>
<accession>A0A4U6BNC5</accession>